<evidence type="ECO:0000313" key="2">
    <source>
        <dbReference type="Proteomes" id="UP000076738"/>
    </source>
</evidence>
<accession>A0A167LEZ4</accession>
<reference evidence="1 2" key="1">
    <citation type="journal article" date="2016" name="Mol. Biol. Evol.">
        <title>Comparative Genomics of Early-Diverging Mushroom-Forming Fungi Provides Insights into the Origins of Lignocellulose Decay Capabilities.</title>
        <authorList>
            <person name="Nagy L.G."/>
            <person name="Riley R."/>
            <person name="Tritt A."/>
            <person name="Adam C."/>
            <person name="Daum C."/>
            <person name="Floudas D."/>
            <person name="Sun H."/>
            <person name="Yadav J.S."/>
            <person name="Pangilinan J."/>
            <person name="Larsson K.H."/>
            <person name="Matsuura K."/>
            <person name="Barry K."/>
            <person name="Labutti K."/>
            <person name="Kuo R."/>
            <person name="Ohm R.A."/>
            <person name="Bhattacharya S.S."/>
            <person name="Shirouzu T."/>
            <person name="Yoshinaga Y."/>
            <person name="Martin F.M."/>
            <person name="Grigoriev I.V."/>
            <person name="Hibbett D.S."/>
        </authorList>
    </citation>
    <scope>NUCLEOTIDE SEQUENCE [LARGE SCALE GENOMIC DNA]</scope>
    <source>
        <strain evidence="1 2">TUFC12733</strain>
    </source>
</reference>
<dbReference type="Proteomes" id="UP000076738">
    <property type="component" value="Unassembled WGS sequence"/>
</dbReference>
<keyword evidence="2" id="KW-1185">Reference proteome</keyword>
<gene>
    <name evidence="1" type="ORF">CALVIDRAFT_564665</name>
</gene>
<organism evidence="1 2">
    <name type="scientific">Calocera viscosa (strain TUFC12733)</name>
    <dbReference type="NCBI Taxonomy" id="1330018"/>
    <lineage>
        <taxon>Eukaryota</taxon>
        <taxon>Fungi</taxon>
        <taxon>Dikarya</taxon>
        <taxon>Basidiomycota</taxon>
        <taxon>Agaricomycotina</taxon>
        <taxon>Dacrymycetes</taxon>
        <taxon>Dacrymycetales</taxon>
        <taxon>Dacrymycetaceae</taxon>
        <taxon>Calocera</taxon>
    </lineage>
</organism>
<name>A0A167LEZ4_CALVF</name>
<evidence type="ECO:0000313" key="1">
    <source>
        <dbReference type="EMBL" id="KZO95623.1"/>
    </source>
</evidence>
<sequence>MGSDSVPLLESREPEDVKEWLGVMELWLEAKEVEAGKRVLKAQAGIREPELVAWYRLDKATYQAMSFTAWSKELIDYVTPTDYLNNLLDDLCTCKQSSNQDVNTYLCKLCSDNNCLDSVNRLTEEQLCTIIKSRVKDDLQAHLRLDPTLRATWTLRDLASGLAKLEEVLNLDNEHIKAATSHHYKREQKHSLVSTPTNNNARPQEEAFIELQLLITDIFDFGFYLQKIAYCIRLYITAP</sequence>
<dbReference type="AlphaFoldDB" id="A0A167LEZ4"/>
<proteinExistence type="predicted"/>
<protein>
    <submittedName>
        <fullName evidence="1">Uncharacterized protein</fullName>
    </submittedName>
</protein>
<dbReference type="EMBL" id="KV417288">
    <property type="protein sequence ID" value="KZO95623.1"/>
    <property type="molecule type" value="Genomic_DNA"/>
</dbReference>